<proteinExistence type="inferred from homology"/>
<dbReference type="PROSITE" id="PS00086">
    <property type="entry name" value="CYTOCHROME_P450"/>
    <property type="match status" value="1"/>
</dbReference>
<reference evidence="15" key="3">
    <citation type="submission" date="2012-09" db="EMBL/GenBank/DDBJ databases">
        <authorList>
            <consortium name="VectorBase"/>
        </authorList>
    </citation>
    <scope>NUCLEOTIDE SEQUENCE</scope>
    <source>
        <strain evidence="15">Liverpool</strain>
    </source>
</reference>
<evidence type="ECO:0000256" key="9">
    <source>
        <dbReference type="ARBA" id="ARBA00023002"/>
    </source>
</evidence>
<evidence type="ECO:0000256" key="7">
    <source>
        <dbReference type="ARBA" id="ARBA00022824"/>
    </source>
</evidence>
<evidence type="ECO:0000256" key="5">
    <source>
        <dbReference type="ARBA" id="ARBA00022617"/>
    </source>
</evidence>
<protein>
    <submittedName>
        <fullName evidence="15">AAEL009131-PA</fullName>
    </submittedName>
</protein>
<dbReference type="PRINTS" id="PR00385">
    <property type="entry name" value="P450"/>
</dbReference>
<dbReference type="AlphaFoldDB" id="A0A1S4FLF6"/>
<evidence type="ECO:0000256" key="10">
    <source>
        <dbReference type="ARBA" id="ARBA00023004"/>
    </source>
</evidence>
<dbReference type="PANTHER" id="PTHR24292:SF93">
    <property type="entry name" value="CYTOCHROME P450 310A1-RELATED"/>
    <property type="match status" value="1"/>
</dbReference>
<dbReference type="EMBL" id="CH477556">
    <property type="protein sequence ID" value="EAT39047.1"/>
    <property type="molecule type" value="Genomic_DNA"/>
</dbReference>
<dbReference type="CDD" id="cd11056">
    <property type="entry name" value="CYP6-like"/>
    <property type="match status" value="1"/>
</dbReference>
<dbReference type="GO" id="GO:0005789">
    <property type="term" value="C:endoplasmic reticulum membrane"/>
    <property type="evidence" value="ECO:0007669"/>
    <property type="project" value="UniProtKB-SubCell"/>
</dbReference>
<dbReference type="InterPro" id="IPR036396">
    <property type="entry name" value="Cyt_P450_sf"/>
</dbReference>
<evidence type="ECO:0000313" key="16">
    <source>
        <dbReference type="Proteomes" id="UP000682892"/>
    </source>
</evidence>
<evidence type="ECO:0000256" key="13">
    <source>
        <dbReference type="PIRSR" id="PIRSR602401-1"/>
    </source>
</evidence>
<dbReference type="GO" id="GO:0016705">
    <property type="term" value="F:oxidoreductase activity, acting on paired donors, with incorporation or reduction of molecular oxygen"/>
    <property type="evidence" value="ECO:0007669"/>
    <property type="project" value="InterPro"/>
</dbReference>
<sequence>MFIYTFALFWLAVAFAIRYIYSYWDRNGLPSIKPHIPYGNLKAVANRTESFGVATCDLYWKSKDRLVGIYLFFRPAVLIRDAHLAQQIMTTDFSHFHDRGVFCNEEVDPFSANLFALAGKRWRNLRNKFTPLFTAGQLRCMMPIILSVGHKLQNVLEPAAKKQEVLEIRELVSRCVLDIIASVFFGFEANCINDPNDAFIQNLRELQYDGFFNNLRAAASFICPELLKLTRISSLSPEMIRFVTDIVTKQIEHREKNKVTRKDFIQLLIDLRREDTNNNEAALGFEECAANVFLFYVAGSDTSTSAVAFTLHELTQNAETMGKLQTEIDEMLVKTSGELTYDGIKEMSYLDLCVKETLRKYPGLAILNRECTKSYAVPNSDILLKKGTQVVIPLLAYGMDEKYFPEPDRYLPERFDKSTKNYDEKAFYPFGEGPRNCIAFRMGVMVSKICLVLLLSRFNFEATRGPKIDFTPSTVALLPKGGIPVKISIR</sequence>
<dbReference type="GO" id="GO:0020037">
    <property type="term" value="F:heme binding"/>
    <property type="evidence" value="ECO:0007669"/>
    <property type="project" value="InterPro"/>
</dbReference>
<dbReference type="FunFam" id="1.10.630.10:FF:000042">
    <property type="entry name" value="Cytochrome P450"/>
    <property type="match status" value="1"/>
</dbReference>
<dbReference type="InterPro" id="IPR050476">
    <property type="entry name" value="Insect_CytP450_Detox"/>
</dbReference>
<organism evidence="15 16">
    <name type="scientific">Aedes aegypti</name>
    <name type="common">Yellowfever mosquito</name>
    <name type="synonym">Culex aegypti</name>
    <dbReference type="NCBI Taxonomy" id="7159"/>
    <lineage>
        <taxon>Eukaryota</taxon>
        <taxon>Metazoa</taxon>
        <taxon>Ecdysozoa</taxon>
        <taxon>Arthropoda</taxon>
        <taxon>Hexapoda</taxon>
        <taxon>Insecta</taxon>
        <taxon>Pterygota</taxon>
        <taxon>Neoptera</taxon>
        <taxon>Endopterygota</taxon>
        <taxon>Diptera</taxon>
        <taxon>Nematocera</taxon>
        <taxon>Culicoidea</taxon>
        <taxon>Culicidae</taxon>
        <taxon>Culicinae</taxon>
        <taxon>Aedini</taxon>
        <taxon>Aedes</taxon>
        <taxon>Stegomyia</taxon>
    </lineage>
</organism>
<dbReference type="GO" id="GO:0005506">
    <property type="term" value="F:iron ion binding"/>
    <property type="evidence" value="ECO:0007669"/>
    <property type="project" value="InterPro"/>
</dbReference>
<dbReference type="InterPro" id="IPR002401">
    <property type="entry name" value="Cyt_P450_E_grp-I"/>
</dbReference>
<keyword evidence="11 14" id="KW-0503">Monooxygenase</keyword>
<dbReference type="InterPro" id="IPR001128">
    <property type="entry name" value="Cyt_P450"/>
</dbReference>
<dbReference type="PRINTS" id="PR00463">
    <property type="entry name" value="EP450I"/>
</dbReference>
<comment type="similarity">
    <text evidence="4 14">Belongs to the cytochrome P450 family.</text>
</comment>
<keyword evidence="12" id="KW-0472">Membrane</keyword>
<reference evidence="15" key="1">
    <citation type="submission" date="2005-10" db="EMBL/GenBank/DDBJ databases">
        <authorList>
            <person name="Loftus B.J."/>
            <person name="Nene V.M."/>
            <person name="Hannick L.I."/>
            <person name="Bidwell S."/>
            <person name="Haas B."/>
            <person name="Amedeo P."/>
            <person name="Orvis J."/>
            <person name="Wortman J.R."/>
            <person name="White O.R."/>
            <person name="Salzberg S."/>
            <person name="Shumway M."/>
            <person name="Koo H."/>
            <person name="Zhao Y."/>
            <person name="Holmes M."/>
            <person name="Miller J."/>
            <person name="Schatz M."/>
            <person name="Pop M."/>
            <person name="Pai G."/>
            <person name="Utterback T."/>
            <person name="Rogers Y.-H."/>
            <person name="Kravitz S."/>
            <person name="Fraser C.M."/>
        </authorList>
    </citation>
    <scope>NUCLEOTIDE SEQUENCE</scope>
    <source>
        <strain evidence="15">Liverpool</strain>
    </source>
</reference>
<evidence type="ECO:0000256" key="11">
    <source>
        <dbReference type="ARBA" id="ARBA00023033"/>
    </source>
</evidence>
<evidence type="ECO:0000256" key="2">
    <source>
        <dbReference type="ARBA" id="ARBA00004174"/>
    </source>
</evidence>
<evidence type="ECO:0000256" key="3">
    <source>
        <dbReference type="ARBA" id="ARBA00004406"/>
    </source>
</evidence>
<keyword evidence="9 14" id="KW-0560">Oxidoreductase</keyword>
<dbReference type="Pfam" id="PF00067">
    <property type="entry name" value="p450"/>
    <property type="match status" value="1"/>
</dbReference>
<evidence type="ECO:0000256" key="6">
    <source>
        <dbReference type="ARBA" id="ARBA00022723"/>
    </source>
</evidence>
<dbReference type="GO" id="GO:0004497">
    <property type="term" value="F:monooxygenase activity"/>
    <property type="evidence" value="ECO:0007669"/>
    <property type="project" value="UniProtKB-KW"/>
</dbReference>
<keyword evidence="8" id="KW-0492">Microsome</keyword>
<evidence type="ECO:0000256" key="4">
    <source>
        <dbReference type="ARBA" id="ARBA00010617"/>
    </source>
</evidence>
<comment type="subcellular location">
    <subcellularLocation>
        <location evidence="3">Endoplasmic reticulum membrane</location>
        <topology evidence="3">Peripheral membrane protein</topology>
    </subcellularLocation>
    <subcellularLocation>
        <location evidence="2">Microsome membrane</location>
        <topology evidence="2">Peripheral membrane protein</topology>
    </subcellularLocation>
</comment>
<dbReference type="Gene3D" id="1.10.630.10">
    <property type="entry name" value="Cytochrome P450"/>
    <property type="match status" value="1"/>
</dbReference>
<name>A0A1S4FLF6_AEDAE</name>
<evidence type="ECO:0000256" key="12">
    <source>
        <dbReference type="ARBA" id="ARBA00023136"/>
    </source>
</evidence>
<dbReference type="PANTHER" id="PTHR24292">
    <property type="entry name" value="CYTOCHROME P450"/>
    <property type="match status" value="1"/>
</dbReference>
<dbReference type="SUPFAM" id="SSF48264">
    <property type="entry name" value="Cytochrome P450"/>
    <property type="match status" value="1"/>
</dbReference>
<comment type="cofactor">
    <cofactor evidence="1 13">
        <name>heme</name>
        <dbReference type="ChEBI" id="CHEBI:30413"/>
    </cofactor>
</comment>
<keyword evidence="6 13" id="KW-0479">Metal-binding</keyword>
<dbReference type="InterPro" id="IPR017972">
    <property type="entry name" value="Cyt_P450_CS"/>
</dbReference>
<evidence type="ECO:0000256" key="8">
    <source>
        <dbReference type="ARBA" id="ARBA00022848"/>
    </source>
</evidence>
<dbReference type="KEGG" id="aag:5571543"/>
<keyword evidence="10 13" id="KW-0408">Iron</keyword>
<dbReference type="OrthoDB" id="2789670at2759"/>
<evidence type="ECO:0000313" key="15">
    <source>
        <dbReference type="EMBL" id="EAT39047.1"/>
    </source>
</evidence>
<dbReference type="Proteomes" id="UP000682892">
    <property type="component" value="Chromosome 1"/>
</dbReference>
<keyword evidence="5 13" id="KW-0349">Heme</keyword>
<reference evidence="15" key="2">
    <citation type="journal article" date="2007" name="Science">
        <title>Genome sequence of Aedes aegypti, a major arbovirus vector.</title>
        <authorList>
            <person name="Nene V."/>
            <person name="Wortman J.R."/>
            <person name="Lawson D."/>
            <person name="Haas B."/>
            <person name="Kodira C."/>
            <person name="Tu Z.J."/>
            <person name="Loftus B."/>
            <person name="Xi Z."/>
            <person name="Megy K."/>
            <person name="Grabherr M."/>
            <person name="Ren Q."/>
            <person name="Zdobnov E.M."/>
            <person name="Lobo N.F."/>
            <person name="Campbell K.S."/>
            <person name="Brown S.E."/>
            <person name="Bonaldo M.F."/>
            <person name="Zhu J."/>
            <person name="Sinkins S.P."/>
            <person name="Hogenkamp D.G."/>
            <person name="Amedeo P."/>
            <person name="Arensburger P."/>
            <person name="Atkinson P.W."/>
            <person name="Bidwell S."/>
            <person name="Biedler J."/>
            <person name="Birney E."/>
            <person name="Bruggner R.V."/>
            <person name="Costas J."/>
            <person name="Coy M.R."/>
            <person name="Crabtree J."/>
            <person name="Crawford M."/>
            <person name="Debruyn B."/>
            <person name="Decaprio D."/>
            <person name="Eiglmeier K."/>
            <person name="Eisenstadt E."/>
            <person name="El-Dorry H."/>
            <person name="Gelbart W.M."/>
            <person name="Gomes S.L."/>
            <person name="Hammond M."/>
            <person name="Hannick L.I."/>
            <person name="Hogan J.R."/>
            <person name="Holmes M.H."/>
            <person name="Jaffe D."/>
            <person name="Johnston J.S."/>
            <person name="Kennedy R.C."/>
            <person name="Koo H."/>
            <person name="Kravitz S."/>
            <person name="Kriventseva E.V."/>
            <person name="Kulp D."/>
            <person name="Labutti K."/>
            <person name="Lee E."/>
            <person name="Li S."/>
            <person name="Lovin D.D."/>
            <person name="Mao C."/>
            <person name="Mauceli E."/>
            <person name="Menck C.F."/>
            <person name="Miller J.R."/>
            <person name="Montgomery P."/>
            <person name="Mori A."/>
            <person name="Nascimento A.L."/>
            <person name="Naveira H.F."/>
            <person name="Nusbaum C."/>
            <person name="O'leary S."/>
            <person name="Orvis J."/>
            <person name="Pertea M."/>
            <person name="Quesneville H."/>
            <person name="Reidenbach K.R."/>
            <person name="Rogers Y.H."/>
            <person name="Roth C.W."/>
            <person name="Schneider J.R."/>
            <person name="Schatz M."/>
            <person name="Shumway M."/>
            <person name="Stanke M."/>
            <person name="Stinson E.O."/>
            <person name="Tubio J.M."/>
            <person name="Vanzee J.P."/>
            <person name="Verjovski-Almeida S."/>
            <person name="Werner D."/>
            <person name="White O."/>
            <person name="Wyder S."/>
            <person name="Zeng Q."/>
            <person name="Zhao Q."/>
            <person name="Zhao Y."/>
            <person name="Hill C.A."/>
            <person name="Raikhel A.S."/>
            <person name="Soares M.B."/>
            <person name="Knudson D.L."/>
            <person name="Lee N.H."/>
            <person name="Galagan J."/>
            <person name="Salzberg S.L."/>
            <person name="Paulsen I.T."/>
            <person name="Dimopoulos G."/>
            <person name="Collins F.H."/>
            <person name="Birren B."/>
            <person name="Fraser-Liggett C.M."/>
            <person name="Severson D.W."/>
        </authorList>
    </citation>
    <scope>NUCLEOTIDE SEQUENCE [LARGE SCALE GENOMIC DNA]</scope>
    <source>
        <strain evidence="15">Liverpool</strain>
    </source>
</reference>
<feature type="binding site" description="axial binding residue" evidence="13">
    <location>
        <position position="437"/>
    </location>
    <ligand>
        <name>heme</name>
        <dbReference type="ChEBI" id="CHEBI:30413"/>
    </ligand>
    <ligandPart>
        <name>Fe</name>
        <dbReference type="ChEBI" id="CHEBI:18248"/>
    </ligandPart>
</feature>
<accession>A0A1S4FLF6</accession>
<evidence type="ECO:0000256" key="1">
    <source>
        <dbReference type="ARBA" id="ARBA00001971"/>
    </source>
</evidence>
<gene>
    <name evidence="15" type="primary">CYP6Z8</name>
    <name evidence="15" type="ORF">AaeL_AAEL009131</name>
</gene>
<dbReference type="HOGENOM" id="CLU_001570_5_2_1"/>
<dbReference type="GeneID" id="5571543"/>
<evidence type="ECO:0000256" key="14">
    <source>
        <dbReference type="RuleBase" id="RU000461"/>
    </source>
</evidence>
<dbReference type="OMA" id="KWTFSFW"/>
<keyword evidence="7" id="KW-0256">Endoplasmic reticulum</keyword>